<dbReference type="EMBL" id="HBUE01132785">
    <property type="protein sequence ID" value="CAG6497282.1"/>
    <property type="molecule type" value="Transcribed_RNA"/>
</dbReference>
<name>A0A8D8J2M0_CULPI</name>
<dbReference type="EMBL" id="HBUE01271510">
    <property type="protein sequence ID" value="CAG6564177.1"/>
    <property type="molecule type" value="Transcribed_RNA"/>
</dbReference>
<proteinExistence type="predicted"/>
<protein>
    <submittedName>
        <fullName evidence="2">(northern house mosquito) hypothetical protein</fullName>
    </submittedName>
</protein>
<keyword evidence="1" id="KW-0472">Membrane</keyword>
<dbReference type="EMBL" id="HBUE01271511">
    <property type="protein sequence ID" value="CAG6564178.1"/>
    <property type="molecule type" value="Transcribed_RNA"/>
</dbReference>
<keyword evidence="1" id="KW-0812">Transmembrane</keyword>
<accession>A0A8D8J2M0</accession>
<dbReference type="AlphaFoldDB" id="A0A8D8J2M0"/>
<organism evidence="2">
    <name type="scientific">Culex pipiens</name>
    <name type="common">House mosquito</name>
    <dbReference type="NCBI Taxonomy" id="7175"/>
    <lineage>
        <taxon>Eukaryota</taxon>
        <taxon>Metazoa</taxon>
        <taxon>Ecdysozoa</taxon>
        <taxon>Arthropoda</taxon>
        <taxon>Hexapoda</taxon>
        <taxon>Insecta</taxon>
        <taxon>Pterygota</taxon>
        <taxon>Neoptera</taxon>
        <taxon>Endopterygota</taxon>
        <taxon>Diptera</taxon>
        <taxon>Nematocera</taxon>
        <taxon>Culicoidea</taxon>
        <taxon>Culicidae</taxon>
        <taxon>Culicinae</taxon>
        <taxon>Culicini</taxon>
        <taxon>Culex</taxon>
        <taxon>Culex</taxon>
    </lineage>
</organism>
<keyword evidence="1" id="KW-1133">Transmembrane helix</keyword>
<evidence type="ECO:0000313" key="2">
    <source>
        <dbReference type="EMBL" id="CAG6564178.1"/>
    </source>
</evidence>
<evidence type="ECO:0000256" key="1">
    <source>
        <dbReference type="SAM" id="Phobius"/>
    </source>
</evidence>
<sequence>MLMLALKVVTVRPLHNPHQKTGKRCNKFWRYVIYVRVHVLVSTISPVEHTPTLLRLHQATVGRSVSGSVSRGVSLTGDASGRRWRRLTAGRATVIVLLVFVAVGFVAVARW</sequence>
<dbReference type="EMBL" id="HBUE01166199">
    <property type="protein sequence ID" value="CAG6512717.1"/>
    <property type="molecule type" value="Transcribed_RNA"/>
</dbReference>
<reference evidence="2" key="1">
    <citation type="submission" date="2021-05" db="EMBL/GenBank/DDBJ databases">
        <authorList>
            <person name="Alioto T."/>
            <person name="Alioto T."/>
            <person name="Gomez Garrido J."/>
        </authorList>
    </citation>
    <scope>NUCLEOTIDE SEQUENCE</scope>
</reference>
<feature type="transmembrane region" description="Helical" evidence="1">
    <location>
        <begin position="92"/>
        <end position="109"/>
    </location>
</feature>
<dbReference type="EMBL" id="HBUE01166198">
    <property type="protein sequence ID" value="CAG6512716.1"/>
    <property type="molecule type" value="Transcribed_RNA"/>
</dbReference>